<reference evidence="3" key="1">
    <citation type="submission" date="2021-01" db="EMBL/GenBank/DDBJ databases">
        <authorList>
            <person name="Corre E."/>
            <person name="Pelletier E."/>
            <person name="Niang G."/>
            <person name="Scheremetjew M."/>
            <person name="Finn R."/>
            <person name="Kale V."/>
            <person name="Holt S."/>
            <person name="Cochrane G."/>
            <person name="Meng A."/>
            <person name="Brown T."/>
            <person name="Cohen L."/>
        </authorList>
    </citation>
    <scope>NUCLEOTIDE SEQUENCE</scope>
    <source>
        <strain evidence="3">CCMP826</strain>
    </source>
</reference>
<name>A0A7S2MA75_9STRA</name>
<evidence type="ECO:0000313" key="3">
    <source>
        <dbReference type="EMBL" id="CAD9472851.1"/>
    </source>
</evidence>
<dbReference type="EMBL" id="HBGV01002815">
    <property type="protein sequence ID" value="CAD9472851.1"/>
    <property type="molecule type" value="Transcribed_RNA"/>
</dbReference>
<accession>A0A7S2MA75</accession>
<feature type="region of interest" description="Disordered" evidence="2">
    <location>
        <begin position="294"/>
        <end position="325"/>
    </location>
</feature>
<gene>
    <name evidence="3" type="ORF">HTAM1171_LOCUS1716</name>
</gene>
<protein>
    <submittedName>
        <fullName evidence="3">Uncharacterized protein</fullName>
    </submittedName>
</protein>
<feature type="region of interest" description="Disordered" evidence="2">
    <location>
        <begin position="364"/>
        <end position="406"/>
    </location>
</feature>
<evidence type="ECO:0000256" key="1">
    <source>
        <dbReference type="SAM" id="Coils"/>
    </source>
</evidence>
<evidence type="ECO:0000256" key="2">
    <source>
        <dbReference type="SAM" id="MobiDB-lite"/>
    </source>
</evidence>
<sequence>MKRQIDNNSSDEVEKLQLEIETLKQQKIDTNSSEEVERLQKEIEDLKSQGGSTLSDIPPLPEELSSDEAVQLLQKEIRNLKRQLIAANKKTIAEAKRADDAVVAKKALEVGGGFATDNTDAVDEILTLQDEVSRLNDELAKAREMAKAFDPNDPKVLVSRYEELTKLSNAVLEKDKEIDDLKEEINILNDELDETADERSRVSGIPIGSTITTGSDNKLIKQKDDAIKSRDDEIKALQEINELLRQEMEVTRKDSDEAKRKLREEAQRSAMELEAFSETLRGVDELRKAAESMSRELNKSKSRRNGGGSDDVSVRSEGAWAATSAMQEASRLLDASLSRTEPQPDTNPLWEKLRDTFLSVTNREYAERRPSGGSDALSARVSRSSRQRRRRRRKRSDDESIISAFF</sequence>
<proteinExistence type="predicted"/>
<feature type="compositionally biased region" description="Polar residues" evidence="2">
    <location>
        <begin position="337"/>
        <end position="346"/>
    </location>
</feature>
<dbReference type="AlphaFoldDB" id="A0A7S2MA75"/>
<keyword evidence="1" id="KW-0175">Coiled coil</keyword>
<feature type="coiled-coil region" evidence="1">
    <location>
        <begin position="6"/>
        <end position="90"/>
    </location>
</feature>
<feature type="coiled-coil region" evidence="1">
    <location>
        <begin position="118"/>
        <end position="198"/>
    </location>
</feature>
<feature type="region of interest" description="Disordered" evidence="2">
    <location>
        <begin position="332"/>
        <end position="351"/>
    </location>
</feature>
<organism evidence="3">
    <name type="scientific">Helicotheca tamesis</name>
    <dbReference type="NCBI Taxonomy" id="374047"/>
    <lineage>
        <taxon>Eukaryota</taxon>
        <taxon>Sar</taxon>
        <taxon>Stramenopiles</taxon>
        <taxon>Ochrophyta</taxon>
        <taxon>Bacillariophyta</taxon>
        <taxon>Mediophyceae</taxon>
        <taxon>Lithodesmiophycidae</taxon>
        <taxon>Lithodesmiales</taxon>
        <taxon>Lithodesmiaceae</taxon>
        <taxon>Helicotheca</taxon>
    </lineage>
</organism>
<feature type="compositionally biased region" description="Basic residues" evidence="2">
    <location>
        <begin position="383"/>
        <end position="394"/>
    </location>
</feature>